<protein>
    <submittedName>
        <fullName evidence="2">Uncharacterized protein</fullName>
    </submittedName>
</protein>
<reference evidence="2 3" key="1">
    <citation type="submission" date="2020-12" db="EMBL/GenBank/DDBJ databases">
        <title>Genome sequence of clinical Mycobacterium intracellulare strains.</title>
        <authorList>
            <person name="Tateishi Y."/>
            <person name="Matsumoto S."/>
            <person name="Fukushima Y."/>
            <person name="Nakajima C."/>
            <person name="Suzuki Y."/>
        </authorList>
    </citation>
    <scope>NUCLEOTIDE SEQUENCE [LARGE SCALE GENOMIC DNA]</scope>
    <source>
        <strain evidence="2 3">M018</strain>
    </source>
</reference>
<sequence>MTTNDTENQQDSTGNDRQRGSREAANYRRRLRDTEAERDAANGLAERRLNAMISAAIQAAGIPAKAWEASAHDTADLLDEDGLPDPAKLADAIAATATDFGLNHQQQRMAPNPQQGSSNGGGTPAAKSWGSALKGS</sequence>
<proteinExistence type="predicted"/>
<gene>
    <name evidence="2" type="ORF">MINTM018_04230</name>
</gene>
<dbReference type="Proteomes" id="UP000595205">
    <property type="component" value="Chromosome"/>
</dbReference>
<feature type="region of interest" description="Disordered" evidence="1">
    <location>
        <begin position="1"/>
        <end position="39"/>
    </location>
</feature>
<organism evidence="2 3">
    <name type="scientific">Mycobacterium intracellulare</name>
    <dbReference type="NCBI Taxonomy" id="1767"/>
    <lineage>
        <taxon>Bacteria</taxon>
        <taxon>Bacillati</taxon>
        <taxon>Actinomycetota</taxon>
        <taxon>Actinomycetes</taxon>
        <taxon>Mycobacteriales</taxon>
        <taxon>Mycobacteriaceae</taxon>
        <taxon>Mycobacterium</taxon>
        <taxon>Mycobacterium avium complex (MAC)</taxon>
    </lineage>
</organism>
<feature type="region of interest" description="Disordered" evidence="1">
    <location>
        <begin position="104"/>
        <end position="136"/>
    </location>
</feature>
<name>A0A7R7RK66_MYCIT</name>
<feature type="compositionally biased region" description="Basic and acidic residues" evidence="1">
    <location>
        <begin position="14"/>
        <end position="39"/>
    </location>
</feature>
<dbReference type="RefSeq" id="WP_201406366.1">
    <property type="nucleotide sequence ID" value="NZ_AP024255.1"/>
</dbReference>
<feature type="compositionally biased region" description="Polar residues" evidence="1">
    <location>
        <begin position="104"/>
        <end position="117"/>
    </location>
</feature>
<evidence type="ECO:0000313" key="3">
    <source>
        <dbReference type="Proteomes" id="UP000595205"/>
    </source>
</evidence>
<feature type="compositionally biased region" description="Polar residues" evidence="1">
    <location>
        <begin position="1"/>
        <end position="13"/>
    </location>
</feature>
<evidence type="ECO:0000313" key="2">
    <source>
        <dbReference type="EMBL" id="BCO97653.1"/>
    </source>
</evidence>
<accession>A0A7R7RK66</accession>
<dbReference type="EMBL" id="AP024255">
    <property type="protein sequence ID" value="BCO97653.1"/>
    <property type="molecule type" value="Genomic_DNA"/>
</dbReference>
<dbReference type="AlphaFoldDB" id="A0A7R7RK66"/>
<evidence type="ECO:0000256" key="1">
    <source>
        <dbReference type="SAM" id="MobiDB-lite"/>
    </source>
</evidence>